<evidence type="ECO:0000256" key="1">
    <source>
        <dbReference type="ARBA" id="ARBA00001961"/>
    </source>
</evidence>
<dbReference type="Pfam" id="PF13640">
    <property type="entry name" value="2OG-FeII_Oxy_3"/>
    <property type="match status" value="1"/>
</dbReference>
<dbReference type="InterPro" id="IPR005123">
    <property type="entry name" value="Oxoglu/Fe-dep_dioxygenase_dom"/>
</dbReference>
<evidence type="ECO:0000256" key="5">
    <source>
        <dbReference type="ARBA" id="ARBA00023004"/>
    </source>
</evidence>
<dbReference type="GO" id="GO:0016705">
    <property type="term" value="F:oxidoreductase activity, acting on paired donors, with incorporation or reduction of molecular oxygen"/>
    <property type="evidence" value="ECO:0007669"/>
    <property type="project" value="InterPro"/>
</dbReference>
<proteinExistence type="predicted"/>
<feature type="compositionally biased region" description="Basic and acidic residues" evidence="6">
    <location>
        <begin position="9"/>
        <end position="34"/>
    </location>
</feature>
<keyword evidence="5" id="KW-0408">Iron</keyword>
<keyword evidence="4" id="KW-0560">Oxidoreductase</keyword>
<dbReference type="PROSITE" id="PS51471">
    <property type="entry name" value="FE2OG_OXY"/>
    <property type="match status" value="1"/>
</dbReference>
<sequence>MPSSSVKKRNTEKSIKNENKSEEKVDNSTEEKPKYRYGPMPKLSSQRMWSRSIMILGVLLYVWWTSKNESDQILAKQKQLYDKRYQMIDCDKEFLKEIREYKGCAPRKCGRFISDQIVTATEAETLLRLAQKAMSLGGSHGGATILDLHSGALSHGDKFINVYSLESGKKVVSAAELAIYKIVRKKIQEAVASFFNVNPESLHLTHPTFFSRLNNKDPKTPHDEYWHEHVDKETYESFHYTTLVYLNDYEVDFKGGRFFFLENEKKTHKNTTVEPRKGRVSMFTSGAENPHFVERVSVGTRYAITVSFTCDKTKAIVDPVLK</sequence>
<evidence type="ECO:0000256" key="4">
    <source>
        <dbReference type="ARBA" id="ARBA00023002"/>
    </source>
</evidence>
<dbReference type="EMBL" id="OV121132">
    <property type="protein sequence ID" value="CAH0546410.1"/>
    <property type="molecule type" value="Genomic_DNA"/>
</dbReference>
<keyword evidence="2" id="KW-0479">Metal-binding</keyword>
<evidence type="ECO:0000313" key="9">
    <source>
        <dbReference type="Proteomes" id="UP001154078"/>
    </source>
</evidence>
<evidence type="ECO:0000259" key="7">
    <source>
        <dbReference type="PROSITE" id="PS51471"/>
    </source>
</evidence>
<comment type="cofactor">
    <cofactor evidence="1">
        <name>L-ascorbate</name>
        <dbReference type="ChEBI" id="CHEBI:38290"/>
    </cofactor>
</comment>
<dbReference type="InterPro" id="IPR039210">
    <property type="entry name" value="OGFOD3"/>
</dbReference>
<dbReference type="GO" id="GO:0051213">
    <property type="term" value="F:dioxygenase activity"/>
    <property type="evidence" value="ECO:0007669"/>
    <property type="project" value="UniProtKB-KW"/>
</dbReference>
<gene>
    <name evidence="8" type="ORF">MELIAE_LOCUS583</name>
</gene>
<keyword evidence="9" id="KW-1185">Reference proteome</keyword>
<dbReference type="GO" id="GO:0031418">
    <property type="term" value="F:L-ascorbic acid binding"/>
    <property type="evidence" value="ECO:0007669"/>
    <property type="project" value="InterPro"/>
</dbReference>
<dbReference type="PANTHER" id="PTHR14650">
    <property type="entry name" value="PROLYL HYDROXYLASE-RELATED"/>
    <property type="match status" value="1"/>
</dbReference>
<dbReference type="OrthoDB" id="427071at2759"/>
<dbReference type="GO" id="GO:0016020">
    <property type="term" value="C:membrane"/>
    <property type="evidence" value="ECO:0007669"/>
    <property type="project" value="TreeGrafter"/>
</dbReference>
<dbReference type="InterPro" id="IPR006620">
    <property type="entry name" value="Pro_4_hyd_alph"/>
</dbReference>
<keyword evidence="3" id="KW-0223">Dioxygenase</keyword>
<evidence type="ECO:0000256" key="2">
    <source>
        <dbReference type="ARBA" id="ARBA00022723"/>
    </source>
</evidence>
<dbReference type="GO" id="GO:0005506">
    <property type="term" value="F:iron ion binding"/>
    <property type="evidence" value="ECO:0007669"/>
    <property type="project" value="InterPro"/>
</dbReference>
<evidence type="ECO:0000256" key="6">
    <source>
        <dbReference type="SAM" id="MobiDB-lite"/>
    </source>
</evidence>
<dbReference type="Gene3D" id="2.60.120.620">
    <property type="entry name" value="q2cbj1_9rhob like domain"/>
    <property type="match status" value="1"/>
</dbReference>
<accession>A0A9P0AQZ2</accession>
<dbReference type="InterPro" id="IPR044862">
    <property type="entry name" value="Pro_4_hyd_alph_FE2OG_OXY"/>
</dbReference>
<dbReference type="SMART" id="SM00702">
    <property type="entry name" value="P4Hc"/>
    <property type="match status" value="1"/>
</dbReference>
<dbReference type="Proteomes" id="UP001154078">
    <property type="component" value="Chromosome 1"/>
</dbReference>
<feature type="region of interest" description="Disordered" evidence="6">
    <location>
        <begin position="1"/>
        <end position="37"/>
    </location>
</feature>
<protein>
    <recommendedName>
        <fullName evidence="7">Fe2OG dioxygenase domain-containing protein</fullName>
    </recommendedName>
</protein>
<dbReference type="AlphaFoldDB" id="A0A9P0AQZ2"/>
<evidence type="ECO:0000256" key="3">
    <source>
        <dbReference type="ARBA" id="ARBA00022964"/>
    </source>
</evidence>
<organism evidence="8 9">
    <name type="scientific">Brassicogethes aeneus</name>
    <name type="common">Rape pollen beetle</name>
    <name type="synonym">Meligethes aeneus</name>
    <dbReference type="NCBI Taxonomy" id="1431903"/>
    <lineage>
        <taxon>Eukaryota</taxon>
        <taxon>Metazoa</taxon>
        <taxon>Ecdysozoa</taxon>
        <taxon>Arthropoda</taxon>
        <taxon>Hexapoda</taxon>
        <taxon>Insecta</taxon>
        <taxon>Pterygota</taxon>
        <taxon>Neoptera</taxon>
        <taxon>Endopterygota</taxon>
        <taxon>Coleoptera</taxon>
        <taxon>Polyphaga</taxon>
        <taxon>Cucujiformia</taxon>
        <taxon>Nitidulidae</taxon>
        <taxon>Meligethinae</taxon>
        <taxon>Brassicogethes</taxon>
    </lineage>
</organism>
<reference evidence="8" key="1">
    <citation type="submission" date="2021-12" db="EMBL/GenBank/DDBJ databases">
        <authorList>
            <person name="King R."/>
        </authorList>
    </citation>
    <scope>NUCLEOTIDE SEQUENCE</scope>
</reference>
<dbReference type="PANTHER" id="PTHR14650:SF1">
    <property type="entry name" value="2-OXOGLUTARATE AND IRON-DEPENDENT OXYGENASE DOMAIN-CONTAINING PROTEIN 3"/>
    <property type="match status" value="1"/>
</dbReference>
<evidence type="ECO:0000313" key="8">
    <source>
        <dbReference type="EMBL" id="CAH0546410.1"/>
    </source>
</evidence>
<feature type="domain" description="Fe2OG dioxygenase" evidence="7">
    <location>
        <begin position="208"/>
        <end position="311"/>
    </location>
</feature>
<name>A0A9P0AQZ2_BRAAE</name>